<dbReference type="EMBL" id="QTUC01000001">
    <property type="protein sequence ID" value="REF35545.1"/>
    <property type="molecule type" value="Genomic_DNA"/>
</dbReference>
<dbReference type="InterPro" id="IPR000801">
    <property type="entry name" value="Esterase-like"/>
</dbReference>
<accession>A0A3D9V976</accession>
<evidence type="ECO:0000313" key="1">
    <source>
        <dbReference type="EMBL" id="REF35545.1"/>
    </source>
</evidence>
<dbReference type="InterPro" id="IPR050583">
    <property type="entry name" value="Mycobacterial_A85_antigen"/>
</dbReference>
<keyword evidence="2" id="KW-1185">Reference proteome</keyword>
<dbReference type="PANTHER" id="PTHR48098">
    <property type="entry name" value="ENTEROCHELIN ESTERASE-RELATED"/>
    <property type="match status" value="1"/>
</dbReference>
<organism evidence="1 2">
    <name type="scientific">Thermasporomyces composti</name>
    <dbReference type="NCBI Taxonomy" id="696763"/>
    <lineage>
        <taxon>Bacteria</taxon>
        <taxon>Bacillati</taxon>
        <taxon>Actinomycetota</taxon>
        <taxon>Actinomycetes</taxon>
        <taxon>Propionibacteriales</taxon>
        <taxon>Nocardioidaceae</taxon>
        <taxon>Thermasporomyces</taxon>
    </lineage>
</organism>
<dbReference type="InterPro" id="IPR029058">
    <property type="entry name" value="AB_hydrolase_fold"/>
</dbReference>
<evidence type="ECO:0000313" key="2">
    <source>
        <dbReference type="Proteomes" id="UP000256485"/>
    </source>
</evidence>
<dbReference type="SUPFAM" id="SSF53474">
    <property type="entry name" value="alpha/beta-Hydrolases"/>
    <property type="match status" value="1"/>
</dbReference>
<gene>
    <name evidence="1" type="ORF">DFJ64_0926</name>
</gene>
<dbReference type="GO" id="GO:0016787">
    <property type="term" value="F:hydrolase activity"/>
    <property type="evidence" value="ECO:0007669"/>
    <property type="project" value="UniProtKB-KW"/>
</dbReference>
<dbReference type="GO" id="GO:0016747">
    <property type="term" value="F:acyltransferase activity, transferring groups other than amino-acyl groups"/>
    <property type="evidence" value="ECO:0007669"/>
    <property type="project" value="TreeGrafter"/>
</dbReference>
<protein>
    <submittedName>
        <fullName evidence="1">S-formylglutathione hydrolase FrmB</fullName>
    </submittedName>
</protein>
<dbReference type="PANTHER" id="PTHR48098:SF1">
    <property type="entry name" value="DIACYLGLYCEROL ACYLTRANSFERASE_MYCOLYLTRANSFERASE AG85A"/>
    <property type="match status" value="1"/>
</dbReference>
<keyword evidence="1" id="KW-0378">Hydrolase</keyword>
<dbReference type="AlphaFoldDB" id="A0A3D9V976"/>
<comment type="caution">
    <text evidence="1">The sequence shown here is derived from an EMBL/GenBank/DDBJ whole genome shotgun (WGS) entry which is preliminary data.</text>
</comment>
<dbReference type="Pfam" id="PF00756">
    <property type="entry name" value="Esterase"/>
    <property type="match status" value="1"/>
</dbReference>
<proteinExistence type="predicted"/>
<sequence>MFPATIARMPPSRRSLLAGGAGFLAAGAAGVGFIEAGLLPGRVHLHAALGLTGPDGVVPSVTPGARVTKSFRSRARRGQRVTWSASYPPDVPTTARLPVVLALHGRGGDHRSAFTDLGIDRFVAAAVAEWPTPYVVVSVDGGSLSFWHRRRDGDDPQAMIVDELLPRLAERGLRTDRIGLLGWSMGGYGVLLFAERHPDRVAAAAAMSPALWRDYDDVWPGAFDDVTDFRAHDVYARQAALRDIPLRIDCGRDDPFAPAARAFIAGLDRRPAGGFQRGAHTLGYWRRMLPAQLAFLAWNL</sequence>
<name>A0A3D9V976_THECX</name>
<dbReference type="Proteomes" id="UP000256485">
    <property type="component" value="Unassembled WGS sequence"/>
</dbReference>
<reference evidence="1 2" key="1">
    <citation type="submission" date="2018-08" db="EMBL/GenBank/DDBJ databases">
        <title>Sequencing the genomes of 1000 actinobacteria strains.</title>
        <authorList>
            <person name="Klenk H.-P."/>
        </authorList>
    </citation>
    <scope>NUCLEOTIDE SEQUENCE [LARGE SCALE GENOMIC DNA]</scope>
    <source>
        <strain evidence="1 2">DSM 22891</strain>
    </source>
</reference>
<dbReference type="Gene3D" id="3.40.50.1820">
    <property type="entry name" value="alpha/beta hydrolase"/>
    <property type="match status" value="1"/>
</dbReference>